<evidence type="ECO:0000256" key="1">
    <source>
        <dbReference type="SAM" id="SignalP"/>
    </source>
</evidence>
<name>A0AAD7EP71_9AGAR</name>
<feature type="signal peptide" evidence="1">
    <location>
        <begin position="1"/>
        <end position="27"/>
    </location>
</feature>
<dbReference type="Proteomes" id="UP001218218">
    <property type="component" value="Unassembled WGS sequence"/>
</dbReference>
<dbReference type="EMBL" id="JARIHO010000025">
    <property type="protein sequence ID" value="KAJ7342338.1"/>
    <property type="molecule type" value="Genomic_DNA"/>
</dbReference>
<evidence type="ECO:0000313" key="2">
    <source>
        <dbReference type="EMBL" id="KAJ7342338.1"/>
    </source>
</evidence>
<keyword evidence="3" id="KW-1185">Reference proteome</keyword>
<keyword evidence="1" id="KW-0732">Signal</keyword>
<proteinExistence type="predicted"/>
<comment type="caution">
    <text evidence="2">The sequence shown here is derived from an EMBL/GenBank/DDBJ whole genome shotgun (WGS) entry which is preliminary data.</text>
</comment>
<feature type="chain" id="PRO_5042122095" evidence="1">
    <location>
        <begin position="28"/>
        <end position="249"/>
    </location>
</feature>
<accession>A0AAD7EP71</accession>
<protein>
    <submittedName>
        <fullName evidence="2">Uncharacterized protein</fullName>
    </submittedName>
</protein>
<dbReference type="AlphaFoldDB" id="A0AAD7EP71"/>
<reference evidence="2" key="1">
    <citation type="submission" date="2023-03" db="EMBL/GenBank/DDBJ databases">
        <title>Massive genome expansion in bonnet fungi (Mycena s.s.) driven by repeated elements and novel gene families across ecological guilds.</title>
        <authorList>
            <consortium name="Lawrence Berkeley National Laboratory"/>
            <person name="Harder C.B."/>
            <person name="Miyauchi S."/>
            <person name="Viragh M."/>
            <person name="Kuo A."/>
            <person name="Thoen E."/>
            <person name="Andreopoulos B."/>
            <person name="Lu D."/>
            <person name="Skrede I."/>
            <person name="Drula E."/>
            <person name="Henrissat B."/>
            <person name="Morin E."/>
            <person name="Kohler A."/>
            <person name="Barry K."/>
            <person name="LaButti K."/>
            <person name="Morin E."/>
            <person name="Salamov A."/>
            <person name="Lipzen A."/>
            <person name="Mereny Z."/>
            <person name="Hegedus B."/>
            <person name="Baldrian P."/>
            <person name="Stursova M."/>
            <person name="Weitz H."/>
            <person name="Taylor A."/>
            <person name="Grigoriev I.V."/>
            <person name="Nagy L.G."/>
            <person name="Martin F."/>
            <person name="Kauserud H."/>
        </authorList>
    </citation>
    <scope>NUCLEOTIDE SEQUENCE</scope>
    <source>
        <strain evidence="2">CBHHK002</strain>
    </source>
</reference>
<sequence>MYLSTKLLAYVPLAIIAATAKPTGAEASEIVGIRRIHPEALAVGTGCTGFQLSGDCSTLAVTGLTSPCTSLPTNLIKEITSVRISAGLFCVFHARPACDTGGGFIVATDTGIADFSNTFYDKALVSYLCEAVAGPKSVYQLNPTIGIFGVFGHDGVRIGIADAVISVIPDQHQHGSEEKPGKRKMAALSLISLWPSPVVAIQNVAAVGFQEGEFPIWDTNASVSKRKLEVRISLKALLKLNKADLLSED</sequence>
<gene>
    <name evidence="2" type="ORF">DFH08DRAFT_1011797</name>
</gene>
<organism evidence="2 3">
    <name type="scientific">Mycena albidolilacea</name>
    <dbReference type="NCBI Taxonomy" id="1033008"/>
    <lineage>
        <taxon>Eukaryota</taxon>
        <taxon>Fungi</taxon>
        <taxon>Dikarya</taxon>
        <taxon>Basidiomycota</taxon>
        <taxon>Agaricomycotina</taxon>
        <taxon>Agaricomycetes</taxon>
        <taxon>Agaricomycetidae</taxon>
        <taxon>Agaricales</taxon>
        <taxon>Marasmiineae</taxon>
        <taxon>Mycenaceae</taxon>
        <taxon>Mycena</taxon>
    </lineage>
</organism>
<evidence type="ECO:0000313" key="3">
    <source>
        <dbReference type="Proteomes" id="UP001218218"/>
    </source>
</evidence>